<sequence>MSFSSNHTFLSGWKKQLYRPKDYLAIVPTELKCHITSYLSLEELGRLGQCSKDWWKLTNPELYTRDAKEGNSYAIKWAACTRTKRGNQFAIATMTRSVMHGGQVNAIHKDFPKQNNDNSIHYETATAIHYAVAFGNRVLVNWLLDMGANLEIPCSGKDWALNVMNPALLIRQLGRFAGFYPGVAGYGLWLPLFVAFLQNNVRMARLLIQRGAPGDATHSTRNMLTRRTISILHFAAANNSTDFEMWKPLFNVFGNHINERCTEDLHTPLHVAMRSGNIKGMEAALEAGAIIEERNLGNHTPLVEGVLRLHWIASNGPARQQHITCLKQLVERGANVNPVGDSVLVPAIRYYRDNAISGPDMRHLIHFFLDSGADVNASNTVGSTPMRELCAAIFAMERSPAASETLKRLLKELVKRGADLSQTLPGNLSYLNVVLHNRDARPAWLYNFLWKNGATIQAHEADLFFLAWCQIPRLHTKRQYNIWQHTADISMPAIERAYKLAFESETPHLYNILRRSPLPSPTYYFLVRVAFNAAMKWSWRKILGYELASGFVTAADDHLENLVHLTVRVYSNLEDYSALEASKDISSLVRRGANIFQHNAYHKNPLEMLNIMAPIKDDWADLREALENELEKASRQLAKQESREEDALNEKTLESERTAEELNGNGGF</sequence>
<keyword evidence="7" id="KW-1185">Reference proteome</keyword>
<evidence type="ECO:0000259" key="5">
    <source>
        <dbReference type="Pfam" id="PF12937"/>
    </source>
</evidence>
<keyword evidence="1" id="KW-0677">Repeat</keyword>
<dbReference type="InterPro" id="IPR002110">
    <property type="entry name" value="Ankyrin_rpt"/>
</dbReference>
<protein>
    <recommendedName>
        <fullName evidence="5">F-box domain-containing protein</fullName>
    </recommendedName>
</protein>
<feature type="repeat" description="ANK" evidence="3">
    <location>
        <begin position="123"/>
        <end position="155"/>
    </location>
</feature>
<evidence type="ECO:0000256" key="2">
    <source>
        <dbReference type="ARBA" id="ARBA00023043"/>
    </source>
</evidence>
<gene>
    <name evidence="6" type="ORF">C2857_001543</name>
</gene>
<dbReference type="AlphaFoldDB" id="A0A7S9PRT4"/>
<evidence type="ECO:0000256" key="3">
    <source>
        <dbReference type="PROSITE-ProRule" id="PRU00023"/>
    </source>
</evidence>
<dbReference type="Proteomes" id="UP000594364">
    <property type="component" value="Chromosome 1"/>
</dbReference>
<accession>A0A7S9PRT4</accession>
<evidence type="ECO:0000256" key="4">
    <source>
        <dbReference type="SAM" id="MobiDB-lite"/>
    </source>
</evidence>
<feature type="region of interest" description="Disordered" evidence="4">
    <location>
        <begin position="633"/>
        <end position="668"/>
    </location>
</feature>
<evidence type="ECO:0000313" key="7">
    <source>
        <dbReference type="Proteomes" id="UP000594364"/>
    </source>
</evidence>
<dbReference type="Pfam" id="PF00023">
    <property type="entry name" value="Ank"/>
    <property type="match status" value="1"/>
</dbReference>
<dbReference type="PANTHER" id="PTHR24161">
    <property type="entry name" value="ANK_REP_REGION DOMAIN-CONTAINING PROTEIN-RELATED"/>
    <property type="match status" value="1"/>
</dbReference>
<dbReference type="InterPro" id="IPR036770">
    <property type="entry name" value="Ankyrin_rpt-contain_sf"/>
</dbReference>
<dbReference type="OrthoDB" id="194358at2759"/>
<dbReference type="SMART" id="SM00248">
    <property type="entry name" value="ANK"/>
    <property type="match status" value="5"/>
</dbReference>
<dbReference type="InterPro" id="IPR001810">
    <property type="entry name" value="F-box_dom"/>
</dbReference>
<dbReference type="Pfam" id="PF12937">
    <property type="entry name" value="F-box-like"/>
    <property type="match status" value="1"/>
</dbReference>
<name>A0A7S9PRT4_EPIFF</name>
<proteinExistence type="predicted"/>
<feature type="repeat" description="ANK" evidence="3">
    <location>
        <begin position="264"/>
        <end position="296"/>
    </location>
</feature>
<dbReference type="PROSITE" id="PS50297">
    <property type="entry name" value="ANK_REP_REGION"/>
    <property type="match status" value="2"/>
</dbReference>
<dbReference type="InterPro" id="IPR036047">
    <property type="entry name" value="F-box-like_dom_sf"/>
</dbReference>
<dbReference type="EMBL" id="CP031385">
    <property type="protein sequence ID" value="QPG93660.1"/>
    <property type="molecule type" value="Genomic_DNA"/>
</dbReference>
<dbReference type="PANTHER" id="PTHR24161:SF124">
    <property type="entry name" value="TRANSIENT RECEPTOR POTENTIAL CHANNEL PYREXIA"/>
    <property type="match status" value="1"/>
</dbReference>
<dbReference type="SUPFAM" id="SSF81383">
    <property type="entry name" value="F-box domain"/>
    <property type="match status" value="1"/>
</dbReference>
<dbReference type="CDD" id="cd09917">
    <property type="entry name" value="F-box_SF"/>
    <property type="match status" value="1"/>
</dbReference>
<reference evidence="6 7" key="1">
    <citation type="journal article" date="2018" name="PLoS Genet.">
        <title>Repeat elements organise 3D genome structure and mediate transcription in the filamentous fungus Epichloe festucae.</title>
        <authorList>
            <person name="Winter D.J."/>
            <person name="Ganley A.R.D."/>
            <person name="Young C.A."/>
            <person name="Liachko I."/>
            <person name="Schardl C.L."/>
            <person name="Dupont P.Y."/>
            <person name="Berry D."/>
            <person name="Ram A."/>
            <person name="Scott B."/>
            <person name="Cox M.P."/>
        </authorList>
    </citation>
    <scope>NUCLEOTIDE SEQUENCE [LARGE SCALE GENOMIC DNA]</scope>
    <source>
        <strain evidence="6 7">Fl1</strain>
    </source>
</reference>
<dbReference type="Gene3D" id="1.25.40.20">
    <property type="entry name" value="Ankyrin repeat-containing domain"/>
    <property type="match status" value="2"/>
</dbReference>
<dbReference type="PROSITE" id="PS50088">
    <property type="entry name" value="ANK_REPEAT"/>
    <property type="match status" value="2"/>
</dbReference>
<evidence type="ECO:0000256" key="1">
    <source>
        <dbReference type="ARBA" id="ARBA00022737"/>
    </source>
</evidence>
<dbReference type="SUPFAM" id="SSF48403">
    <property type="entry name" value="Ankyrin repeat"/>
    <property type="match status" value="1"/>
</dbReference>
<keyword evidence="2 3" id="KW-0040">ANK repeat</keyword>
<evidence type="ECO:0000313" key="6">
    <source>
        <dbReference type="EMBL" id="QPG93660.1"/>
    </source>
</evidence>
<dbReference type="Gene3D" id="1.20.1280.50">
    <property type="match status" value="1"/>
</dbReference>
<feature type="domain" description="F-box" evidence="5">
    <location>
        <begin position="27"/>
        <end position="65"/>
    </location>
</feature>
<feature type="compositionally biased region" description="Basic and acidic residues" evidence="4">
    <location>
        <begin position="633"/>
        <end position="660"/>
    </location>
</feature>
<organism evidence="6 7">
    <name type="scientific">Epichloe festucae (strain Fl1)</name>
    <dbReference type="NCBI Taxonomy" id="877507"/>
    <lineage>
        <taxon>Eukaryota</taxon>
        <taxon>Fungi</taxon>
        <taxon>Dikarya</taxon>
        <taxon>Ascomycota</taxon>
        <taxon>Pezizomycotina</taxon>
        <taxon>Sordariomycetes</taxon>
        <taxon>Hypocreomycetidae</taxon>
        <taxon>Hypocreales</taxon>
        <taxon>Clavicipitaceae</taxon>
        <taxon>Epichloe</taxon>
    </lineage>
</organism>